<evidence type="ECO:0000256" key="4">
    <source>
        <dbReference type="ARBA" id="ARBA00022823"/>
    </source>
</evidence>
<dbReference type="Gene3D" id="3.30.559.10">
    <property type="entry name" value="Chloramphenicol acetyltransferase-like domain"/>
    <property type="match status" value="1"/>
</dbReference>
<dbReference type="InterPro" id="IPR011053">
    <property type="entry name" value="Single_hybrid_motif"/>
</dbReference>
<dbReference type="PROSITE" id="PS50968">
    <property type="entry name" value="BIOTINYL_LIPOYL"/>
    <property type="match status" value="1"/>
</dbReference>
<name>A0A1X7K7R0_9BACT</name>
<evidence type="ECO:0000256" key="5">
    <source>
        <dbReference type="ARBA" id="ARBA00023315"/>
    </source>
</evidence>
<evidence type="ECO:0000313" key="10">
    <source>
        <dbReference type="Proteomes" id="UP000193355"/>
    </source>
</evidence>
<dbReference type="Pfam" id="PF00364">
    <property type="entry name" value="Biotin_lipoyl"/>
    <property type="match status" value="1"/>
</dbReference>
<dbReference type="PROSITE" id="PS00189">
    <property type="entry name" value="LIPOYL"/>
    <property type="match status" value="1"/>
</dbReference>
<dbReference type="Gene3D" id="2.40.50.100">
    <property type="match status" value="1"/>
</dbReference>
<organism evidence="9 10">
    <name type="scientific">Dethiosulfovibrio salsuginis</name>
    <dbReference type="NCBI Taxonomy" id="561720"/>
    <lineage>
        <taxon>Bacteria</taxon>
        <taxon>Thermotogati</taxon>
        <taxon>Synergistota</taxon>
        <taxon>Synergistia</taxon>
        <taxon>Synergistales</taxon>
        <taxon>Dethiosulfovibrionaceae</taxon>
        <taxon>Dethiosulfovibrio</taxon>
    </lineage>
</organism>
<dbReference type="InterPro" id="IPR000089">
    <property type="entry name" value="Biotin_lipoyl"/>
</dbReference>
<dbReference type="EC" id="2.3.1.-" evidence="6"/>
<dbReference type="InterPro" id="IPR023213">
    <property type="entry name" value="CAT-like_dom_sf"/>
</dbReference>
<keyword evidence="5 6" id="KW-0012">Acyltransferase</keyword>
<dbReference type="PANTHER" id="PTHR43178">
    <property type="entry name" value="DIHYDROLIPOAMIDE ACETYLTRANSFERASE COMPONENT OF PYRUVATE DEHYDROGENASE COMPLEX"/>
    <property type="match status" value="1"/>
</dbReference>
<gene>
    <name evidence="9" type="ORF">SAMN06275492_12223</name>
</gene>
<feature type="domain" description="Lipoyl-binding" evidence="7">
    <location>
        <begin position="2"/>
        <end position="77"/>
    </location>
</feature>
<evidence type="ECO:0000259" key="7">
    <source>
        <dbReference type="PROSITE" id="PS50968"/>
    </source>
</evidence>
<feature type="domain" description="Peripheral subunit-binding (PSBD)" evidence="8">
    <location>
        <begin position="120"/>
        <end position="157"/>
    </location>
</feature>
<dbReference type="InterPro" id="IPR003016">
    <property type="entry name" value="2-oxoA_DH_lipoyl-BS"/>
</dbReference>
<evidence type="ECO:0000256" key="6">
    <source>
        <dbReference type="RuleBase" id="RU003423"/>
    </source>
</evidence>
<dbReference type="Pfam" id="PF02817">
    <property type="entry name" value="E3_binding"/>
    <property type="match status" value="2"/>
</dbReference>
<evidence type="ECO:0000256" key="1">
    <source>
        <dbReference type="ARBA" id="ARBA00001938"/>
    </source>
</evidence>
<reference evidence="10" key="1">
    <citation type="submission" date="2017-04" db="EMBL/GenBank/DDBJ databases">
        <authorList>
            <person name="Varghese N."/>
            <person name="Submissions S."/>
        </authorList>
    </citation>
    <scope>NUCLEOTIDE SEQUENCE [LARGE SCALE GENOMIC DNA]</scope>
    <source>
        <strain evidence="10">USBA 82</strain>
    </source>
</reference>
<dbReference type="InterPro" id="IPR036625">
    <property type="entry name" value="E3-bd_dom_sf"/>
</dbReference>
<dbReference type="GO" id="GO:0016407">
    <property type="term" value="F:acetyltransferase activity"/>
    <property type="evidence" value="ECO:0007669"/>
    <property type="project" value="TreeGrafter"/>
</dbReference>
<keyword evidence="10" id="KW-1185">Reference proteome</keyword>
<dbReference type="InterPro" id="IPR004167">
    <property type="entry name" value="PSBD"/>
</dbReference>
<dbReference type="Gene3D" id="4.10.320.10">
    <property type="entry name" value="E3-binding domain"/>
    <property type="match status" value="2"/>
</dbReference>
<keyword evidence="4 6" id="KW-0450">Lipoyl</keyword>
<dbReference type="GO" id="GO:0005737">
    <property type="term" value="C:cytoplasm"/>
    <property type="evidence" value="ECO:0007669"/>
    <property type="project" value="TreeGrafter"/>
</dbReference>
<evidence type="ECO:0000256" key="2">
    <source>
        <dbReference type="ARBA" id="ARBA00007317"/>
    </source>
</evidence>
<dbReference type="PROSITE" id="PS51826">
    <property type="entry name" value="PSBD"/>
    <property type="match status" value="2"/>
</dbReference>
<protein>
    <recommendedName>
        <fullName evidence="6">Dihydrolipoamide acetyltransferase component of pyruvate dehydrogenase complex</fullName>
        <ecNumber evidence="6">2.3.1.-</ecNumber>
    </recommendedName>
</protein>
<dbReference type="PANTHER" id="PTHR43178:SF5">
    <property type="entry name" value="LIPOAMIDE ACYLTRANSFERASE COMPONENT OF BRANCHED-CHAIN ALPHA-KETO ACID DEHYDROGENASE COMPLEX, MITOCHONDRIAL"/>
    <property type="match status" value="1"/>
</dbReference>
<evidence type="ECO:0000256" key="3">
    <source>
        <dbReference type="ARBA" id="ARBA00022679"/>
    </source>
</evidence>
<dbReference type="SUPFAM" id="SSF51230">
    <property type="entry name" value="Single hybrid motif"/>
    <property type="match status" value="1"/>
</dbReference>
<accession>A0A1X7K7R0</accession>
<dbReference type="GO" id="GO:0031405">
    <property type="term" value="F:lipoic acid binding"/>
    <property type="evidence" value="ECO:0007669"/>
    <property type="project" value="TreeGrafter"/>
</dbReference>
<comment type="cofactor">
    <cofactor evidence="1 6">
        <name>(R)-lipoate</name>
        <dbReference type="ChEBI" id="CHEBI:83088"/>
    </cofactor>
</comment>
<keyword evidence="9" id="KW-0670">Pyruvate</keyword>
<dbReference type="OrthoDB" id="9805770at2"/>
<dbReference type="Pfam" id="PF00198">
    <property type="entry name" value="2-oxoacid_dh"/>
    <property type="match status" value="1"/>
</dbReference>
<dbReference type="EMBL" id="FXBB01000022">
    <property type="protein sequence ID" value="SMG36837.1"/>
    <property type="molecule type" value="Genomic_DNA"/>
</dbReference>
<dbReference type="CDD" id="cd06849">
    <property type="entry name" value="lipoyl_domain"/>
    <property type="match status" value="1"/>
</dbReference>
<dbReference type="InterPro" id="IPR050743">
    <property type="entry name" value="2-oxoacid_DH_E2_comp"/>
</dbReference>
<dbReference type="Proteomes" id="UP000193355">
    <property type="component" value="Unassembled WGS sequence"/>
</dbReference>
<evidence type="ECO:0000313" key="9">
    <source>
        <dbReference type="EMBL" id="SMG36837.1"/>
    </source>
</evidence>
<dbReference type="FunFam" id="3.30.559.10:FF:000007">
    <property type="entry name" value="Dihydrolipoamide acetyltransferase component of pyruvate dehydrogenase complex"/>
    <property type="match status" value="1"/>
</dbReference>
<dbReference type="STRING" id="561720.SAMN06275492_12223"/>
<dbReference type="InterPro" id="IPR001078">
    <property type="entry name" value="2-oxoacid_DH_actylTfrase"/>
</dbReference>
<dbReference type="RefSeq" id="WP_085544971.1">
    <property type="nucleotide sequence ID" value="NZ_FXBB01000022.1"/>
</dbReference>
<proteinExistence type="inferred from homology"/>
<dbReference type="SUPFAM" id="SSF52777">
    <property type="entry name" value="CoA-dependent acyltransferases"/>
    <property type="match status" value="1"/>
</dbReference>
<dbReference type="SUPFAM" id="SSF47005">
    <property type="entry name" value="Peripheral subunit-binding domain of 2-oxo acid dehydrogenase complex"/>
    <property type="match status" value="1"/>
</dbReference>
<keyword evidence="3 6" id="KW-0808">Transferase</keyword>
<dbReference type="AlphaFoldDB" id="A0A1X7K7R0"/>
<sequence>MSTTLTMPKLGLTMTEGTVSKWLKKEGDAVTSGEALFVVSTDKITYEVTAEREGVLLKVYVEENGSVPVGAPVAVIGEQGEAVEDSQPVSGDAPVPVEESKEVQIEAERPATAVSSGKVKATPKARKTAKEKGIDLSTVVGSGPDGRIKNRDVLAAGPKSSPVAAKMAKDLGVDLGSIDRDGRIMKSDVLRASAGRAQEDSVVPMTAMRKIIAQRMLESTQTIPTVTYEMDLDCSAMIDLREKAKPSAAKAGVKITYNDIIMMACAKVLVEQPMCNSSVDMEGQRYILHSSVNIGLAVAVEGGLLVPNVKDVQDKSLLEIASSTDELVQRSRENSLLPQDMEGGTFTISNLGMFGMRSFTPIVNPPESCILAVNAMEDRAVVVDGQVVVKTMTTLCLTADHRSVDGADGAKFLARLKELLESPVLLLL</sequence>
<feature type="domain" description="Peripheral subunit-binding (PSBD)" evidence="8">
    <location>
        <begin position="159"/>
        <end position="193"/>
    </location>
</feature>
<comment type="similarity">
    <text evidence="2 6">Belongs to the 2-oxoacid dehydrogenase family.</text>
</comment>
<evidence type="ECO:0000259" key="8">
    <source>
        <dbReference type="PROSITE" id="PS51826"/>
    </source>
</evidence>